<keyword evidence="2" id="KW-1185">Reference proteome</keyword>
<dbReference type="STRING" id="1611254.A0A2G5UNB9"/>
<sequence>MTLIFRHEICKIVKERKKSLFWKVFKKPFANNTSPDFQKLSQKMAYIESFYLEPNEASEPVMANETVELEKVQNVLESENPKPSPVSDYCGFESDEIPPIYRAQLRTAQKNKILAAENAEKSMYAYGSDEKMEVQQEPKILANGPQSVEYYVPGFSPPPQAEENNEIHKRNDFSLPKFQPIEATENVFNILGKHEKSQYILMETEEDQPQKLAPPTKSVIENLTSYTDAGSTIATSSCLTASLGPPYGYVPVQNHRQTDEKYKGLSAFRPVTQSAESQYASAELN</sequence>
<organism evidence="1 2">
    <name type="scientific">Caenorhabditis nigoni</name>
    <dbReference type="NCBI Taxonomy" id="1611254"/>
    <lineage>
        <taxon>Eukaryota</taxon>
        <taxon>Metazoa</taxon>
        <taxon>Ecdysozoa</taxon>
        <taxon>Nematoda</taxon>
        <taxon>Chromadorea</taxon>
        <taxon>Rhabditida</taxon>
        <taxon>Rhabditina</taxon>
        <taxon>Rhabditomorpha</taxon>
        <taxon>Rhabditoidea</taxon>
        <taxon>Rhabditidae</taxon>
        <taxon>Peloderinae</taxon>
        <taxon>Caenorhabditis</taxon>
    </lineage>
</organism>
<evidence type="ECO:0000313" key="1">
    <source>
        <dbReference type="EMBL" id="PIC40831.1"/>
    </source>
</evidence>
<dbReference type="EMBL" id="PDUG01000003">
    <property type="protein sequence ID" value="PIC40831.1"/>
    <property type="molecule type" value="Genomic_DNA"/>
</dbReference>
<dbReference type="Proteomes" id="UP000230233">
    <property type="component" value="Chromosome III"/>
</dbReference>
<evidence type="ECO:0000313" key="2">
    <source>
        <dbReference type="Proteomes" id="UP000230233"/>
    </source>
</evidence>
<proteinExistence type="predicted"/>
<name>A0A2G5UNB9_9PELO</name>
<gene>
    <name evidence="1" type="primary">Cni-K04H4.5</name>
    <name evidence="1" type="synonym">Cnig_chr_III.g8447</name>
    <name evidence="1" type="ORF">B9Z55_008447</name>
</gene>
<dbReference type="OrthoDB" id="5839924at2759"/>
<dbReference type="AlphaFoldDB" id="A0A2G5UNB9"/>
<comment type="caution">
    <text evidence="1">The sequence shown here is derived from an EMBL/GenBank/DDBJ whole genome shotgun (WGS) entry which is preliminary data.</text>
</comment>
<protein>
    <submittedName>
        <fullName evidence="1">Uncharacterized protein</fullName>
    </submittedName>
</protein>
<accession>A0A2G5UNB9</accession>
<reference evidence="2" key="1">
    <citation type="submission" date="2017-10" db="EMBL/GenBank/DDBJ databases">
        <title>Rapid genome shrinkage in a self-fertile nematode reveals novel sperm competition proteins.</title>
        <authorList>
            <person name="Yin D."/>
            <person name="Schwarz E.M."/>
            <person name="Thomas C.G."/>
            <person name="Felde R.L."/>
            <person name="Korf I.F."/>
            <person name="Cutter A.D."/>
            <person name="Schartner C.M."/>
            <person name="Ralston E.J."/>
            <person name="Meyer B.J."/>
            <person name="Haag E.S."/>
        </authorList>
    </citation>
    <scope>NUCLEOTIDE SEQUENCE [LARGE SCALE GENOMIC DNA]</scope>
    <source>
        <strain evidence="2">JU1422</strain>
    </source>
</reference>